<feature type="transmembrane region" description="Helical" evidence="7">
    <location>
        <begin position="130"/>
        <end position="154"/>
    </location>
</feature>
<dbReference type="GO" id="GO:0022857">
    <property type="term" value="F:transmembrane transporter activity"/>
    <property type="evidence" value="ECO:0007669"/>
    <property type="project" value="UniProtKB-UniRule"/>
</dbReference>
<feature type="transmembrane region" description="Helical" evidence="7">
    <location>
        <begin position="7"/>
        <end position="23"/>
    </location>
</feature>
<sequence length="189" mass="20575">MNTYARFLGILFGAMMILLALLITLETIIRKVFSLSLGGVDELGGYAIAIAAPLAFCVAMVEQAHIRINLLHMRLPATVQAVLNALAALSLGLLAAFLLYFTVQTVQDTQAYRSIAQTPWATPLIYPQSVWLVAMSAFALAAFVLSAKALLLLARRDWKALNRRFGPSSAQDELEAELADLEKREGGQP</sequence>
<feature type="transmembrane region" description="Helical" evidence="7">
    <location>
        <begin position="82"/>
        <end position="103"/>
    </location>
</feature>
<dbReference type="InterPro" id="IPR055348">
    <property type="entry name" value="DctQ"/>
</dbReference>
<keyword evidence="7" id="KW-0997">Cell inner membrane</keyword>
<comment type="similarity">
    <text evidence="7">Belongs to the TRAP transporter small permease family.</text>
</comment>
<name>A0A2N7TW80_9GAMM</name>
<evidence type="ECO:0000256" key="2">
    <source>
        <dbReference type="ARBA" id="ARBA00022448"/>
    </source>
</evidence>
<dbReference type="EMBL" id="PNRF01000044">
    <property type="protein sequence ID" value="PMR72444.1"/>
    <property type="molecule type" value="Genomic_DNA"/>
</dbReference>
<evidence type="ECO:0000256" key="1">
    <source>
        <dbReference type="ARBA" id="ARBA00004651"/>
    </source>
</evidence>
<evidence type="ECO:0000313" key="9">
    <source>
        <dbReference type="EMBL" id="PMR72444.1"/>
    </source>
</evidence>
<keyword evidence="2 7" id="KW-0813">Transport</keyword>
<dbReference type="RefSeq" id="WP_102655308.1">
    <property type="nucleotide sequence ID" value="NZ_PNRF01000044.1"/>
</dbReference>
<feature type="transmembrane region" description="Helical" evidence="7">
    <location>
        <begin position="43"/>
        <end position="61"/>
    </location>
</feature>
<comment type="function">
    <text evidence="7">Part of the tripartite ATP-independent periplasmic (TRAP) transport system.</text>
</comment>
<dbReference type="GO" id="GO:0005886">
    <property type="term" value="C:plasma membrane"/>
    <property type="evidence" value="ECO:0007669"/>
    <property type="project" value="UniProtKB-SubCell"/>
</dbReference>
<dbReference type="AlphaFoldDB" id="A0A2N7TW80"/>
<accession>A0A2N7TW80</accession>
<feature type="domain" description="Tripartite ATP-independent periplasmic transporters DctQ component" evidence="8">
    <location>
        <begin position="19"/>
        <end position="144"/>
    </location>
</feature>
<comment type="subunit">
    <text evidence="7">The complex comprises the extracytoplasmic solute receptor protein and the two transmembrane proteins.</text>
</comment>
<protein>
    <recommendedName>
        <fullName evidence="7">TRAP transporter small permease protein</fullName>
    </recommendedName>
</protein>
<comment type="subcellular location">
    <subcellularLocation>
        <location evidence="7">Cell inner membrane</location>
        <topology evidence="7">Multi-pass membrane protein</topology>
    </subcellularLocation>
    <subcellularLocation>
        <location evidence="1">Cell membrane</location>
        <topology evidence="1">Multi-pass membrane protein</topology>
    </subcellularLocation>
</comment>
<gene>
    <name evidence="9" type="ORF">C1H69_20815</name>
</gene>
<reference evidence="9 10" key="1">
    <citation type="submission" date="2018-01" db="EMBL/GenBank/DDBJ databases">
        <title>Halomonas endophytica sp. nov., isolated from storage liquid in the stems of Populus euphratica.</title>
        <authorList>
            <person name="Chen C."/>
        </authorList>
    </citation>
    <scope>NUCLEOTIDE SEQUENCE [LARGE SCALE GENOMIC DNA]</scope>
    <source>
        <strain evidence="9 10">MC28</strain>
    </source>
</reference>
<keyword evidence="3" id="KW-1003">Cell membrane</keyword>
<evidence type="ECO:0000259" key="8">
    <source>
        <dbReference type="Pfam" id="PF04290"/>
    </source>
</evidence>
<dbReference type="Pfam" id="PF04290">
    <property type="entry name" value="DctQ"/>
    <property type="match status" value="1"/>
</dbReference>
<evidence type="ECO:0000256" key="7">
    <source>
        <dbReference type="RuleBase" id="RU369079"/>
    </source>
</evidence>
<keyword evidence="4 7" id="KW-0812">Transmembrane</keyword>
<comment type="caution">
    <text evidence="9">The sequence shown here is derived from an EMBL/GenBank/DDBJ whole genome shotgun (WGS) entry which is preliminary data.</text>
</comment>
<dbReference type="OrthoDB" id="6160477at2"/>
<dbReference type="Proteomes" id="UP000235803">
    <property type="component" value="Unassembled WGS sequence"/>
</dbReference>
<evidence type="ECO:0000313" key="10">
    <source>
        <dbReference type="Proteomes" id="UP000235803"/>
    </source>
</evidence>
<evidence type="ECO:0000256" key="3">
    <source>
        <dbReference type="ARBA" id="ARBA00022475"/>
    </source>
</evidence>
<organism evidence="9 10">
    <name type="scientific">Billgrantia endophytica</name>
    <dbReference type="NCBI Taxonomy" id="2033802"/>
    <lineage>
        <taxon>Bacteria</taxon>
        <taxon>Pseudomonadati</taxon>
        <taxon>Pseudomonadota</taxon>
        <taxon>Gammaproteobacteria</taxon>
        <taxon>Oceanospirillales</taxon>
        <taxon>Halomonadaceae</taxon>
        <taxon>Billgrantia</taxon>
    </lineage>
</organism>
<keyword evidence="10" id="KW-1185">Reference proteome</keyword>
<evidence type="ECO:0000256" key="5">
    <source>
        <dbReference type="ARBA" id="ARBA00022989"/>
    </source>
</evidence>
<keyword evidence="6 7" id="KW-0472">Membrane</keyword>
<proteinExistence type="inferred from homology"/>
<evidence type="ECO:0000256" key="4">
    <source>
        <dbReference type="ARBA" id="ARBA00022692"/>
    </source>
</evidence>
<evidence type="ECO:0000256" key="6">
    <source>
        <dbReference type="ARBA" id="ARBA00023136"/>
    </source>
</evidence>
<keyword evidence="5 7" id="KW-1133">Transmembrane helix</keyword>